<evidence type="ECO:0000313" key="3">
    <source>
        <dbReference type="EMBL" id="GEK72237.1"/>
    </source>
</evidence>
<gene>
    <name evidence="3" type="ORF">HHA04nite_07810</name>
</gene>
<name>A0ABQ0U1F7_9GAMM</name>
<evidence type="ECO:0000256" key="2">
    <source>
        <dbReference type="SAM" id="SignalP"/>
    </source>
</evidence>
<dbReference type="Proteomes" id="UP000321121">
    <property type="component" value="Unassembled WGS sequence"/>
</dbReference>
<feature type="region of interest" description="Disordered" evidence="1">
    <location>
        <begin position="148"/>
        <end position="172"/>
    </location>
</feature>
<dbReference type="RefSeq" id="WP_035599686.1">
    <property type="nucleotide sequence ID" value="NZ_BJUS01000005.1"/>
</dbReference>
<comment type="caution">
    <text evidence="3">The sequence shown here is derived from an EMBL/GenBank/DDBJ whole genome shotgun (WGS) entry which is preliminary data.</text>
</comment>
<keyword evidence="4" id="KW-1185">Reference proteome</keyword>
<dbReference type="EMBL" id="BJUS01000005">
    <property type="protein sequence ID" value="GEK72237.1"/>
    <property type="molecule type" value="Genomic_DNA"/>
</dbReference>
<accession>A0ABQ0U1F7</accession>
<evidence type="ECO:0000313" key="4">
    <source>
        <dbReference type="Proteomes" id="UP000321121"/>
    </source>
</evidence>
<keyword evidence="2" id="KW-0732">Signal</keyword>
<proteinExistence type="predicted"/>
<organism evidence="3 4">
    <name type="scientific">Halomonas halophila</name>
    <dbReference type="NCBI Taxonomy" id="29573"/>
    <lineage>
        <taxon>Bacteria</taxon>
        <taxon>Pseudomonadati</taxon>
        <taxon>Pseudomonadota</taxon>
        <taxon>Gammaproteobacteria</taxon>
        <taxon>Oceanospirillales</taxon>
        <taxon>Halomonadaceae</taxon>
        <taxon>Halomonas</taxon>
    </lineage>
</organism>
<sequence length="172" mass="18422">MFKPTILLMATALTLPSLAMGDTLSLPADARVAMALVDDLTLDAETPRLDDVVMHPVHSERGSHRLPDYCVVTGDARRNGERVRLTASALTCIETAGADSAIYSGELTAGAYDADGDFGLAACQGDRCRLTPDDVFVLTLTRPLSLEQQANPSAEINARRRQHDADEAADQP</sequence>
<feature type="signal peptide" evidence="2">
    <location>
        <begin position="1"/>
        <end position="19"/>
    </location>
</feature>
<feature type="chain" id="PRO_5045786279" evidence="2">
    <location>
        <begin position="20"/>
        <end position="172"/>
    </location>
</feature>
<reference evidence="3 4" key="1">
    <citation type="submission" date="2019-07" db="EMBL/GenBank/DDBJ databases">
        <title>Whole genome shotgun sequence of Halomonas halophila NBRC 102604.</title>
        <authorList>
            <person name="Hosoyama A."/>
            <person name="Uohara A."/>
            <person name="Ohji S."/>
            <person name="Ichikawa N."/>
        </authorList>
    </citation>
    <scope>NUCLEOTIDE SEQUENCE [LARGE SCALE GENOMIC DNA]</scope>
    <source>
        <strain evidence="3 4">NBRC 102604</strain>
    </source>
</reference>
<protein>
    <submittedName>
        <fullName evidence="3">Uncharacterized protein</fullName>
    </submittedName>
</protein>
<evidence type="ECO:0000256" key="1">
    <source>
        <dbReference type="SAM" id="MobiDB-lite"/>
    </source>
</evidence>